<feature type="signal peptide" evidence="3">
    <location>
        <begin position="1"/>
        <end position="28"/>
    </location>
</feature>
<accession>A0A6J4IHF1</accession>
<reference evidence="5" key="1">
    <citation type="submission" date="2020-02" db="EMBL/GenBank/DDBJ databases">
        <authorList>
            <person name="Meier V. D."/>
        </authorList>
    </citation>
    <scope>NUCLEOTIDE SEQUENCE</scope>
    <source>
        <strain evidence="5">AVDCRST_MAG56</strain>
    </source>
</reference>
<dbReference type="Gene3D" id="2.130.10.130">
    <property type="entry name" value="Integrin alpha, N-terminal"/>
    <property type="match status" value="4"/>
</dbReference>
<evidence type="ECO:0000259" key="4">
    <source>
        <dbReference type="Pfam" id="PF07593"/>
    </source>
</evidence>
<dbReference type="EMBL" id="CADCTQ010000179">
    <property type="protein sequence ID" value="CAA9251797.1"/>
    <property type="molecule type" value="Genomic_DNA"/>
</dbReference>
<proteinExistence type="predicted"/>
<protein>
    <recommendedName>
        <fullName evidence="4">ASPIC/UnbV domain-containing protein</fullName>
    </recommendedName>
</protein>
<dbReference type="InterPro" id="IPR013517">
    <property type="entry name" value="FG-GAP"/>
</dbReference>
<evidence type="ECO:0000256" key="2">
    <source>
        <dbReference type="SAM" id="MobiDB-lite"/>
    </source>
</evidence>
<dbReference type="InterPro" id="IPR028994">
    <property type="entry name" value="Integrin_alpha_N"/>
</dbReference>
<evidence type="ECO:0000256" key="3">
    <source>
        <dbReference type="SAM" id="SignalP"/>
    </source>
</evidence>
<dbReference type="SUPFAM" id="SSF69318">
    <property type="entry name" value="Integrin alpha N-terminal domain"/>
    <property type="match status" value="3"/>
</dbReference>
<keyword evidence="1 3" id="KW-0732">Signal</keyword>
<organism evidence="5">
    <name type="scientific">uncultured Cytophagales bacterium</name>
    <dbReference type="NCBI Taxonomy" id="158755"/>
    <lineage>
        <taxon>Bacteria</taxon>
        <taxon>Pseudomonadati</taxon>
        <taxon>Bacteroidota</taxon>
        <taxon>Sphingobacteriia</taxon>
        <taxon>Sphingobacteriales</taxon>
        <taxon>environmental samples</taxon>
    </lineage>
</organism>
<evidence type="ECO:0000256" key="1">
    <source>
        <dbReference type="ARBA" id="ARBA00022729"/>
    </source>
</evidence>
<sequence length="1155" mass="125344">MQLFKSTALAALPLVLAAALSGCGPRPADQEAAPPAPAAPPLFTLLPPERTGIAFNNLLTEGLNTNVLMYEYFYNGGGVAVGDLNGDGLDDLYFTANMAPNRLYLNKGDMQFADVTDASGAAGREGPWKTGVTMADVNGDGRLDIYVCYSGNLRPEKRTNQLFINAGPDAAGIPHFTEQARRYGLDSPAHSTSAAFFDYDRDGDPDMFLLNHNPRQMPVLDEASTADLLQKPDTVAGVRLFRNDGGLFKDVTAKAGLSSSALTYGLGAGVADLDGDGWPDLYVSNDYTVPDYLYRNNRNGTFTDVKASALGHTSQFSMGNNVSDVNNDGRPDIFTLDMLPEDNRRQKLLFAPDNYEKFDLTVRTGFYHQYMRNMLHVNNGDGTFSEVGQLAGIANTDWSWAPLFADYDNDGWKDLFVTNGYVRDFTNLDFMKFMGGYVEQRGRLMRNDVLAMVQQMPASQVANYLFRNNGDLSFSNVGRPWGVAHTSNSTGAAYADLDNDGDLDLVVNNTNQPAFVYRNEAGKQLGHHYLKVQLAGKGLNPLGLGAKVWVYADGNVQYQEQMPSRGYQSSVSPVLHFGLGKAAAVDSLRIVWPTGKAQVVRGVKPDQLLALRETEATGPYRSAPAPAPAFIAARPPVPYVHPENTFNDFKRQPLLVNPLSFAGPCLVKADVNGDGREDLYAGGGGGRPGSLYLGQPDGRFVPRPQPAFAADRLREDAGAVFFDADGNRTPDLYVASGGYHDYQPGDSLLQDRLYLNDGKGNFTRSPSALPLLAGSKGCVAAADVNGDGHTDVFVGGRVVPGRYPETPPSYLLLGDGKGRFTDATATLAPALRRVGMVTDAAWADLNGDARPDLVLVGEWMPITVLINANGKLEDRTGTYFAGPYRGWWNKLLVEDLNGDGKPDLVAGNQGLNTQCRVSDREPAELVYKDFDDNGAVDPMLCFYVQGKSYPYVTRDELLDQLSIMRTRFPDYKSYADATLERIFTPEELRGASRLEANFLKTASFLADGSGKFRETPLPLAAQAAPVFTLTALDYNRDGHRDLLLCGNVNRARLRFGKSDANYGLLLRGDGRGGFAAVPQAESGFRLNGDVRSVVAVGDALLFGINQQPLAAYRLRQPGKAALADKKPSLRTASEGRPPQLADKRDTPRPAGGLRP</sequence>
<dbReference type="Pfam" id="PF07593">
    <property type="entry name" value="UnbV_ASPIC"/>
    <property type="match status" value="1"/>
</dbReference>
<dbReference type="Pfam" id="PF13517">
    <property type="entry name" value="FG-GAP_3"/>
    <property type="match status" value="7"/>
</dbReference>
<evidence type="ECO:0000313" key="5">
    <source>
        <dbReference type="EMBL" id="CAA9251797.1"/>
    </source>
</evidence>
<feature type="domain" description="ASPIC/UnbV" evidence="4">
    <location>
        <begin position="543"/>
        <end position="609"/>
    </location>
</feature>
<name>A0A6J4IHF1_9SPHI</name>
<dbReference type="AlphaFoldDB" id="A0A6J4IHF1"/>
<dbReference type="InterPro" id="IPR027039">
    <property type="entry name" value="Crtac1"/>
</dbReference>
<dbReference type="InterPro" id="IPR011519">
    <property type="entry name" value="UnbV_ASPIC"/>
</dbReference>
<dbReference type="PANTHER" id="PTHR16026:SF0">
    <property type="entry name" value="CARTILAGE ACIDIC PROTEIN 1"/>
    <property type="match status" value="1"/>
</dbReference>
<dbReference type="PANTHER" id="PTHR16026">
    <property type="entry name" value="CARTILAGE ACIDIC PROTEIN 1"/>
    <property type="match status" value="1"/>
</dbReference>
<gene>
    <name evidence="5" type="ORF">AVDCRST_MAG56-1977</name>
</gene>
<dbReference type="PROSITE" id="PS51257">
    <property type="entry name" value="PROKAR_LIPOPROTEIN"/>
    <property type="match status" value="1"/>
</dbReference>
<feature type="chain" id="PRO_5026852964" description="ASPIC/UnbV domain-containing protein" evidence="3">
    <location>
        <begin position="29"/>
        <end position="1155"/>
    </location>
</feature>
<feature type="region of interest" description="Disordered" evidence="2">
    <location>
        <begin position="1120"/>
        <end position="1155"/>
    </location>
</feature>